<organism evidence="1 2">
    <name type="scientific">Haemaphysalis longicornis</name>
    <name type="common">Bush tick</name>
    <dbReference type="NCBI Taxonomy" id="44386"/>
    <lineage>
        <taxon>Eukaryota</taxon>
        <taxon>Metazoa</taxon>
        <taxon>Ecdysozoa</taxon>
        <taxon>Arthropoda</taxon>
        <taxon>Chelicerata</taxon>
        <taxon>Arachnida</taxon>
        <taxon>Acari</taxon>
        <taxon>Parasitiformes</taxon>
        <taxon>Ixodida</taxon>
        <taxon>Ixodoidea</taxon>
        <taxon>Ixodidae</taxon>
        <taxon>Haemaphysalinae</taxon>
        <taxon>Haemaphysalis</taxon>
    </lineage>
</organism>
<name>A0A9J6GZ34_HAELO</name>
<gene>
    <name evidence="1" type="ORF">HPB48_001517</name>
</gene>
<sequence length="159" mass="18398">MQRVEVVVLGDLFVTGKICPGLHCGQLPPRWCSRMRSSADNEALSTCFQEACNVLHRSQLVFQPVEKKENVYPVKLLMLSKKISDITFDIEVHEVKILLGRMLLHVLDHNRRTVDTNEYYAWQASRKKAVLREVARSTTEVEVLRRFVISNAEREVKYV</sequence>
<proteinExistence type="predicted"/>
<reference evidence="1 2" key="1">
    <citation type="journal article" date="2020" name="Cell">
        <title>Large-Scale Comparative Analyses of Tick Genomes Elucidate Their Genetic Diversity and Vector Capacities.</title>
        <authorList>
            <consortium name="Tick Genome and Microbiome Consortium (TIGMIC)"/>
            <person name="Jia N."/>
            <person name="Wang J."/>
            <person name="Shi W."/>
            <person name="Du L."/>
            <person name="Sun Y."/>
            <person name="Zhan W."/>
            <person name="Jiang J.F."/>
            <person name="Wang Q."/>
            <person name="Zhang B."/>
            <person name="Ji P."/>
            <person name="Bell-Sakyi L."/>
            <person name="Cui X.M."/>
            <person name="Yuan T.T."/>
            <person name="Jiang B.G."/>
            <person name="Yang W.F."/>
            <person name="Lam T.T."/>
            <person name="Chang Q.C."/>
            <person name="Ding S.J."/>
            <person name="Wang X.J."/>
            <person name="Zhu J.G."/>
            <person name="Ruan X.D."/>
            <person name="Zhao L."/>
            <person name="Wei J.T."/>
            <person name="Ye R.Z."/>
            <person name="Que T.C."/>
            <person name="Du C.H."/>
            <person name="Zhou Y.H."/>
            <person name="Cheng J.X."/>
            <person name="Dai P.F."/>
            <person name="Guo W.B."/>
            <person name="Han X.H."/>
            <person name="Huang E.J."/>
            <person name="Li L.F."/>
            <person name="Wei W."/>
            <person name="Gao Y.C."/>
            <person name="Liu J.Z."/>
            <person name="Shao H.Z."/>
            <person name="Wang X."/>
            <person name="Wang C.C."/>
            <person name="Yang T.C."/>
            <person name="Huo Q.B."/>
            <person name="Li W."/>
            <person name="Chen H.Y."/>
            <person name="Chen S.E."/>
            <person name="Zhou L.G."/>
            <person name="Ni X.B."/>
            <person name="Tian J.H."/>
            <person name="Sheng Y."/>
            <person name="Liu T."/>
            <person name="Pan Y.S."/>
            <person name="Xia L.Y."/>
            <person name="Li J."/>
            <person name="Zhao F."/>
            <person name="Cao W.C."/>
        </authorList>
    </citation>
    <scope>NUCLEOTIDE SEQUENCE [LARGE SCALE GENOMIC DNA]</scope>
    <source>
        <strain evidence="1">HaeL-2018</strain>
    </source>
</reference>
<evidence type="ECO:0000313" key="1">
    <source>
        <dbReference type="EMBL" id="KAH9380709.1"/>
    </source>
</evidence>
<dbReference type="AlphaFoldDB" id="A0A9J6GZ34"/>
<protein>
    <submittedName>
        <fullName evidence="1">Uncharacterized protein</fullName>
    </submittedName>
</protein>
<dbReference type="VEuPathDB" id="VectorBase:HLOH_053673"/>
<dbReference type="Proteomes" id="UP000821853">
    <property type="component" value="Chromosome 8"/>
</dbReference>
<keyword evidence="2" id="KW-1185">Reference proteome</keyword>
<accession>A0A9J6GZ34</accession>
<evidence type="ECO:0000313" key="2">
    <source>
        <dbReference type="Proteomes" id="UP000821853"/>
    </source>
</evidence>
<comment type="caution">
    <text evidence="1">The sequence shown here is derived from an EMBL/GenBank/DDBJ whole genome shotgun (WGS) entry which is preliminary data.</text>
</comment>
<dbReference type="EMBL" id="JABSTR010000010">
    <property type="protein sequence ID" value="KAH9380709.1"/>
    <property type="molecule type" value="Genomic_DNA"/>
</dbReference>